<evidence type="ECO:0000256" key="2">
    <source>
        <dbReference type="PROSITE-ProRule" id="PRU00176"/>
    </source>
</evidence>
<proteinExistence type="predicted"/>
<evidence type="ECO:0000313" key="6">
    <source>
        <dbReference type="Proteomes" id="UP000594454"/>
    </source>
</evidence>
<keyword evidence="1 2" id="KW-0694">RNA-binding</keyword>
<dbReference type="EMBL" id="LR899013">
    <property type="protein sequence ID" value="CAD7090310.1"/>
    <property type="molecule type" value="Genomic_DNA"/>
</dbReference>
<dbReference type="SUPFAM" id="SSF54928">
    <property type="entry name" value="RNA-binding domain, RBD"/>
    <property type="match status" value="1"/>
</dbReference>
<evidence type="ECO:0000256" key="1">
    <source>
        <dbReference type="ARBA" id="ARBA00022884"/>
    </source>
</evidence>
<feature type="region of interest" description="Disordered" evidence="3">
    <location>
        <begin position="85"/>
        <end position="118"/>
    </location>
</feature>
<feature type="compositionally biased region" description="Basic residues" evidence="3">
    <location>
        <begin position="108"/>
        <end position="117"/>
    </location>
</feature>
<reference evidence="5 6" key="1">
    <citation type="submission" date="2020-11" db="EMBL/GenBank/DDBJ databases">
        <authorList>
            <person name="Wallbank WR R."/>
            <person name="Pardo Diaz C."/>
            <person name="Kozak K."/>
            <person name="Martin S."/>
            <person name="Jiggins C."/>
            <person name="Moest M."/>
            <person name="Warren A I."/>
            <person name="Generalovic N T."/>
            <person name="Byers J.R.P. K."/>
            <person name="Montejo-Kovacevich G."/>
            <person name="Yen C E."/>
        </authorList>
    </citation>
    <scope>NUCLEOTIDE SEQUENCE [LARGE SCALE GENOMIC DNA]</scope>
</reference>
<dbReference type="Proteomes" id="UP000594454">
    <property type="component" value="Chromosome 5"/>
</dbReference>
<dbReference type="SMART" id="SM00360">
    <property type="entry name" value="RRM"/>
    <property type="match status" value="1"/>
</dbReference>
<feature type="domain" description="RRM" evidence="4">
    <location>
        <begin position="280"/>
        <end position="351"/>
    </location>
</feature>
<evidence type="ECO:0000313" key="5">
    <source>
        <dbReference type="EMBL" id="CAD7090310.1"/>
    </source>
</evidence>
<dbReference type="PANTHER" id="PTHR19965:SF94">
    <property type="entry name" value="FI13061P-RELATED"/>
    <property type="match status" value="1"/>
</dbReference>
<dbReference type="InterPro" id="IPR000504">
    <property type="entry name" value="RRM_dom"/>
</dbReference>
<dbReference type="PANTHER" id="PTHR19965">
    <property type="entry name" value="RNA AND EXPORT FACTOR BINDING PROTEIN"/>
    <property type="match status" value="1"/>
</dbReference>
<evidence type="ECO:0000256" key="3">
    <source>
        <dbReference type="SAM" id="MobiDB-lite"/>
    </source>
</evidence>
<feature type="compositionally biased region" description="Low complexity" evidence="3">
    <location>
        <begin position="98"/>
        <end position="107"/>
    </location>
</feature>
<dbReference type="InterPro" id="IPR034784">
    <property type="entry name" value="PDIP3_RRM"/>
</dbReference>
<keyword evidence="6" id="KW-1185">Reference proteome</keyword>
<feature type="compositionally biased region" description="Low complexity" evidence="3">
    <location>
        <begin position="365"/>
        <end position="374"/>
    </location>
</feature>
<feature type="region of interest" description="Disordered" evidence="3">
    <location>
        <begin position="206"/>
        <end position="232"/>
    </location>
</feature>
<dbReference type="InterPro" id="IPR035979">
    <property type="entry name" value="RBD_domain_sf"/>
</dbReference>
<dbReference type="FunCoup" id="A0A7R8V285">
    <property type="interactions" value="388"/>
</dbReference>
<dbReference type="Gene3D" id="3.30.70.330">
    <property type="match status" value="1"/>
</dbReference>
<dbReference type="GO" id="GO:0003729">
    <property type="term" value="F:mRNA binding"/>
    <property type="evidence" value="ECO:0007669"/>
    <property type="project" value="TreeGrafter"/>
</dbReference>
<gene>
    <name evidence="5" type="ORF">HERILL_LOCUS12801</name>
</gene>
<dbReference type="OrthoDB" id="346839at2759"/>
<feature type="region of interest" description="Disordered" evidence="3">
    <location>
        <begin position="355"/>
        <end position="374"/>
    </location>
</feature>
<dbReference type="CDD" id="cd12681">
    <property type="entry name" value="RRM_SKAR"/>
    <property type="match status" value="1"/>
</dbReference>
<dbReference type="GO" id="GO:0005634">
    <property type="term" value="C:nucleus"/>
    <property type="evidence" value="ECO:0007669"/>
    <property type="project" value="TreeGrafter"/>
</dbReference>
<dbReference type="AlphaFoldDB" id="A0A7R8V285"/>
<protein>
    <recommendedName>
        <fullName evidence="4">RRM domain-containing protein</fullName>
    </recommendedName>
</protein>
<dbReference type="Pfam" id="PF00076">
    <property type="entry name" value="RRM_1"/>
    <property type="match status" value="1"/>
</dbReference>
<evidence type="ECO:0000259" key="4">
    <source>
        <dbReference type="PROSITE" id="PS50102"/>
    </source>
</evidence>
<accession>A0A7R8V285</accession>
<sequence length="393" mass="44209">MDMSLDEIIKKKKIGGASAKKGFVTKKNIRAGGITKRAKVVDARNKIIQKNRAKIRDAREKLAQITKASGDARLRLLRKRKDVSPKRWPIGGLSSSGLRPPKLSPLKTKPKPLSRKLRPQDLIGVPRGYVDYDNMEMEEAAEYQPDYTALRMTVHNNMMHSRSDRMMPSMRSAGDPFDCYEVPVHRPPEIAEPLHIRRQIRNMSPDILPPPKGILRSSRQASPPPSYNRRYIPDETSHLSYEMRHRLEHAPDPNASMGIFANPLSKQSSSYSGSSGSQGCRIVVSNLHSSVTQSDIKELFEDIGELYEARLVRPGVAEVIYNTIKDAEKAVETYHNRQLDGQPMKCLLVNPRASNKPTAPAIKTSNSLSSRSSNKTPLEIDIDALHKVLFRRH</sequence>
<dbReference type="InParanoid" id="A0A7R8V285"/>
<dbReference type="InterPro" id="IPR051229">
    <property type="entry name" value="ALYREF_mRNA_export"/>
</dbReference>
<dbReference type="InterPro" id="IPR012677">
    <property type="entry name" value="Nucleotide-bd_a/b_plait_sf"/>
</dbReference>
<name>A0A7R8V285_HERIL</name>
<dbReference type="GO" id="GO:0006406">
    <property type="term" value="P:mRNA export from nucleus"/>
    <property type="evidence" value="ECO:0007669"/>
    <property type="project" value="TreeGrafter"/>
</dbReference>
<organism evidence="5 6">
    <name type="scientific">Hermetia illucens</name>
    <name type="common">Black soldier fly</name>
    <dbReference type="NCBI Taxonomy" id="343691"/>
    <lineage>
        <taxon>Eukaryota</taxon>
        <taxon>Metazoa</taxon>
        <taxon>Ecdysozoa</taxon>
        <taxon>Arthropoda</taxon>
        <taxon>Hexapoda</taxon>
        <taxon>Insecta</taxon>
        <taxon>Pterygota</taxon>
        <taxon>Neoptera</taxon>
        <taxon>Endopterygota</taxon>
        <taxon>Diptera</taxon>
        <taxon>Brachycera</taxon>
        <taxon>Stratiomyomorpha</taxon>
        <taxon>Stratiomyidae</taxon>
        <taxon>Hermetiinae</taxon>
        <taxon>Hermetia</taxon>
    </lineage>
</organism>
<dbReference type="PROSITE" id="PS50102">
    <property type="entry name" value="RRM"/>
    <property type="match status" value="1"/>
</dbReference>
<dbReference type="OMA" id="RVSHGIY"/>